<keyword evidence="3" id="KW-1185">Reference proteome</keyword>
<organism evidence="2 3">
    <name type="scientific">Candidatus Enterococcus mangumiae</name>
    <dbReference type="NCBI Taxonomy" id="2230878"/>
    <lineage>
        <taxon>Bacteria</taxon>
        <taxon>Bacillati</taxon>
        <taxon>Bacillota</taxon>
        <taxon>Bacilli</taxon>
        <taxon>Lactobacillales</taxon>
        <taxon>Enterococcaceae</taxon>
        <taxon>Enterococcus</taxon>
    </lineage>
</organism>
<protein>
    <submittedName>
        <fullName evidence="2">Uncharacterized protein</fullName>
    </submittedName>
</protein>
<evidence type="ECO:0000313" key="3">
    <source>
        <dbReference type="Proteomes" id="UP000664360"/>
    </source>
</evidence>
<reference evidence="2 3" key="2">
    <citation type="submission" date="2024-03" db="EMBL/GenBank/DDBJ databases">
        <title>The Genome Sequence of Enterococcus sp. DIV1094.</title>
        <authorList>
            <consortium name="The Broad Institute Genomics Platform"/>
            <consortium name="The Broad Institute Microbial Omics Core"/>
            <consortium name="The Broad Institute Genomic Center for Infectious Diseases"/>
            <person name="Earl A."/>
            <person name="Manson A."/>
            <person name="Gilmore M."/>
            <person name="Schwartman J."/>
            <person name="Shea T."/>
            <person name="Abouelleil A."/>
            <person name="Cao P."/>
            <person name="Chapman S."/>
            <person name="Cusick C."/>
            <person name="Young S."/>
            <person name="Neafsey D."/>
            <person name="Nusbaum C."/>
            <person name="Birren B."/>
        </authorList>
    </citation>
    <scope>NUCLEOTIDE SEQUENCE [LARGE SCALE GENOMIC DNA]</scope>
    <source>
        <strain evidence="2 3">DIV1094</strain>
    </source>
</reference>
<reference evidence="2 3" key="1">
    <citation type="submission" date="2021-03" db="EMBL/GenBank/DDBJ databases">
        <authorList>
            <person name="Gilmore M.S."/>
            <person name="Schwartzman J."/>
            <person name="Van Tyne D."/>
            <person name="Martin M."/>
            <person name="Earl A.M."/>
            <person name="Manson A.L."/>
            <person name="Straub T."/>
            <person name="Salamzade R."/>
            <person name="Saavedra J."/>
            <person name="Lebreton F."/>
            <person name="Prichula J."/>
            <person name="Schaufler K."/>
            <person name="Gaca A."/>
            <person name="Sgardioli B."/>
            <person name="Wagenaar J."/>
            <person name="Strong T."/>
        </authorList>
    </citation>
    <scope>NUCLEOTIDE SEQUENCE [LARGE SCALE GENOMIC DNA]</scope>
    <source>
        <strain evidence="2 3">DIV1094</strain>
    </source>
</reference>
<feature type="compositionally biased region" description="Low complexity" evidence="1">
    <location>
        <begin position="51"/>
        <end position="64"/>
    </location>
</feature>
<accession>A0ABZ2SW00</accession>
<dbReference type="Proteomes" id="UP000664360">
    <property type="component" value="Chromosome"/>
</dbReference>
<proteinExistence type="predicted"/>
<dbReference type="EMBL" id="CP147250">
    <property type="protein sequence ID" value="WYJ79915.1"/>
    <property type="molecule type" value="Genomic_DNA"/>
</dbReference>
<gene>
    <name evidence="2" type="ORF">DOK79_001468</name>
</gene>
<sequence>MSDQKLLIHHKKHRRIKHEVLIALCSQNYTLDRSKGTIKIKVPKKRGAPYGNKNAVGNKGNKNASPPIGNINAQRHGLYANMLYRLQMVKIEERLIEQNQWSYEAVLYYREKVLNGEIYTNPFKR</sequence>
<feature type="region of interest" description="Disordered" evidence="1">
    <location>
        <begin position="49"/>
        <end position="69"/>
    </location>
</feature>
<evidence type="ECO:0000313" key="2">
    <source>
        <dbReference type="EMBL" id="WYJ79915.1"/>
    </source>
</evidence>
<dbReference type="RefSeq" id="WP_206854257.1">
    <property type="nucleotide sequence ID" value="NZ_CP147250.1"/>
</dbReference>
<name>A0ABZ2SW00_9ENTE</name>
<evidence type="ECO:0000256" key="1">
    <source>
        <dbReference type="SAM" id="MobiDB-lite"/>
    </source>
</evidence>